<evidence type="ECO:0000313" key="2">
    <source>
        <dbReference type="EMBL" id="OUM21553.1"/>
    </source>
</evidence>
<proteinExistence type="predicted"/>
<dbReference type="InterPro" id="IPR041633">
    <property type="entry name" value="Polbeta"/>
</dbReference>
<accession>A0A252F706</accession>
<dbReference type="InterPro" id="IPR043519">
    <property type="entry name" value="NT_sf"/>
</dbReference>
<dbReference type="NCBIfam" id="TIGR01987">
    <property type="entry name" value="HI0074"/>
    <property type="match status" value="1"/>
</dbReference>
<dbReference type="AlphaFoldDB" id="A0A252F706"/>
<dbReference type="Gene3D" id="1.20.120.330">
    <property type="entry name" value="Nucleotidyltransferases domain 2"/>
    <property type="match status" value="1"/>
</dbReference>
<dbReference type="EMBL" id="NHOC01000002">
    <property type="protein sequence ID" value="OUM21553.1"/>
    <property type="molecule type" value="Genomic_DNA"/>
</dbReference>
<dbReference type="Pfam" id="PF08780">
    <property type="entry name" value="NTase_sub_bind"/>
    <property type="match status" value="1"/>
</dbReference>
<dbReference type="SUPFAM" id="SSF81301">
    <property type="entry name" value="Nucleotidyltransferase"/>
    <property type="match status" value="1"/>
</dbReference>
<evidence type="ECO:0000313" key="3">
    <source>
        <dbReference type="Proteomes" id="UP000194903"/>
    </source>
</evidence>
<dbReference type="Gene3D" id="3.30.460.10">
    <property type="entry name" value="Beta Polymerase, domain 2"/>
    <property type="match status" value="1"/>
</dbReference>
<reference evidence="2 3" key="1">
    <citation type="submission" date="2017-05" db="EMBL/GenBank/DDBJ databases">
        <title>Butyricicoccus porcorum sp. nov. a butyrate-producing bacterium from the swine intestinal tract.</title>
        <authorList>
            <person name="Trachsel J."/>
            <person name="Humphrey S."/>
            <person name="Allen H.K."/>
        </authorList>
    </citation>
    <scope>NUCLEOTIDE SEQUENCE [LARGE SCALE GENOMIC DNA]</scope>
    <source>
        <strain evidence="2">BB10</strain>
    </source>
</reference>
<dbReference type="CDD" id="cd05403">
    <property type="entry name" value="NT_KNTase_like"/>
    <property type="match status" value="1"/>
</dbReference>
<dbReference type="SUPFAM" id="SSF81593">
    <property type="entry name" value="Nucleotidyltransferase substrate binding subunit/domain"/>
    <property type="match status" value="1"/>
</dbReference>
<gene>
    <name evidence="2" type="ORF">CBW42_03040</name>
</gene>
<dbReference type="Proteomes" id="UP000194903">
    <property type="component" value="Unassembled WGS sequence"/>
</dbReference>
<dbReference type="RefSeq" id="WP_087017609.1">
    <property type="nucleotide sequence ID" value="NZ_CP178353.1"/>
</dbReference>
<organism evidence="2 3">
    <name type="scientific">Butyricicoccus porcorum</name>
    <dbReference type="NCBI Taxonomy" id="1945634"/>
    <lineage>
        <taxon>Bacteria</taxon>
        <taxon>Bacillati</taxon>
        <taxon>Bacillota</taxon>
        <taxon>Clostridia</taxon>
        <taxon>Eubacteriales</taxon>
        <taxon>Butyricicoccaceae</taxon>
        <taxon>Butyricicoccus</taxon>
    </lineage>
</organism>
<name>A0A252F706_9FIRM</name>
<feature type="domain" description="Polymerase beta nucleotidyltransferase" evidence="1">
    <location>
        <begin position="21"/>
        <end position="95"/>
    </location>
</feature>
<dbReference type="Pfam" id="PF18765">
    <property type="entry name" value="Polbeta"/>
    <property type="match status" value="1"/>
</dbReference>
<dbReference type="InterPro" id="IPR010235">
    <property type="entry name" value="HepT"/>
</dbReference>
<keyword evidence="3" id="KW-1185">Reference proteome</keyword>
<dbReference type="OrthoDB" id="9810452at2"/>
<evidence type="ECO:0000259" key="1">
    <source>
        <dbReference type="Pfam" id="PF18765"/>
    </source>
</evidence>
<comment type="caution">
    <text evidence="2">The sequence shown here is derived from an EMBL/GenBank/DDBJ whole genome shotgun (WGS) entry which is preliminary data.</text>
</comment>
<protein>
    <recommendedName>
        <fullName evidence="1">Polymerase beta nucleotidyltransferase domain-containing protein</fullName>
    </recommendedName>
</protein>
<sequence>MRQCNELYRQLAALGRKFGAARIVLFGSRARGDNREHSDIDIAVYGLPEPAWSDFEDAVDALPTLLPFDLIDMNRPISEELRANIERDGIDLMTKFNEKYAKYCMAVDRLEEAISEYESNPSDIIRDGIIQRFEFCTELAWKTTREYLLEEGAEFRNTPKAVMREAYAAGLISEDSLWSKLLTDRNLTSHTYNEDTAQEIFGCICTDYRRLLRRLADKLKETNPTA</sequence>